<comment type="caution">
    <text evidence="3">The sequence shown here is derived from an EMBL/GenBank/DDBJ whole genome shotgun (WGS) entry which is preliminary data.</text>
</comment>
<comment type="similarity">
    <text evidence="1">Belongs to the deoxyhypusine synthase family.</text>
</comment>
<dbReference type="GO" id="GO:0034038">
    <property type="term" value="F:deoxyhypusine synthase activity"/>
    <property type="evidence" value="ECO:0007669"/>
    <property type="project" value="TreeGrafter"/>
</dbReference>
<accession>A0A9D1QCC8</accession>
<dbReference type="AlphaFoldDB" id="A0A9D1QCC8"/>
<dbReference type="InterPro" id="IPR029035">
    <property type="entry name" value="DHS-like_NAD/FAD-binding_dom"/>
</dbReference>
<evidence type="ECO:0000256" key="1">
    <source>
        <dbReference type="ARBA" id="ARBA00009892"/>
    </source>
</evidence>
<organism evidence="3 4">
    <name type="scientific">Candidatus Rikenella faecigallinarum</name>
    <dbReference type="NCBI Taxonomy" id="2838745"/>
    <lineage>
        <taxon>Bacteria</taxon>
        <taxon>Pseudomonadati</taxon>
        <taxon>Bacteroidota</taxon>
        <taxon>Bacteroidia</taxon>
        <taxon>Bacteroidales</taxon>
        <taxon>Rikenellaceae</taxon>
        <taxon>Rikenella</taxon>
    </lineage>
</organism>
<gene>
    <name evidence="3" type="ORF">H9888_03825</name>
</gene>
<dbReference type="Gene3D" id="3.40.910.10">
    <property type="entry name" value="Deoxyhypusine synthase"/>
    <property type="match status" value="1"/>
</dbReference>
<dbReference type="GO" id="GO:0005737">
    <property type="term" value="C:cytoplasm"/>
    <property type="evidence" value="ECO:0007669"/>
    <property type="project" value="TreeGrafter"/>
</dbReference>
<keyword evidence="2" id="KW-0520">NAD</keyword>
<proteinExistence type="inferred from homology"/>
<reference evidence="3" key="1">
    <citation type="journal article" date="2021" name="PeerJ">
        <title>Extensive microbial diversity within the chicken gut microbiome revealed by metagenomics and culture.</title>
        <authorList>
            <person name="Gilroy R."/>
            <person name="Ravi A."/>
            <person name="Getino M."/>
            <person name="Pursley I."/>
            <person name="Horton D.L."/>
            <person name="Alikhan N.F."/>
            <person name="Baker D."/>
            <person name="Gharbi K."/>
            <person name="Hall N."/>
            <person name="Watson M."/>
            <person name="Adriaenssens E.M."/>
            <person name="Foster-Nyarko E."/>
            <person name="Jarju S."/>
            <person name="Secka A."/>
            <person name="Antonio M."/>
            <person name="Oren A."/>
            <person name="Chaudhuri R.R."/>
            <person name="La Ragione R."/>
            <person name="Hildebrand F."/>
            <person name="Pallen M.J."/>
        </authorList>
    </citation>
    <scope>NUCLEOTIDE SEQUENCE</scope>
    <source>
        <strain evidence="3">ChiBcec15-1070</strain>
    </source>
</reference>
<dbReference type="SUPFAM" id="SSF52467">
    <property type="entry name" value="DHS-like NAD/FAD-binding domain"/>
    <property type="match status" value="1"/>
</dbReference>
<sequence length="324" mass="36545">MSKGPISQFITHHYRHFNAAALVDAAKAYEAHINAGGKMMITLGGAMSTAELGISLAEMIRQDKVQIITCTGANLEEDLMNLVAHSHYKRVPHYRDLTPEQERELLDNHLNRVTDTCIPEEEAFRRLQGHMEKIWKEADAKGERYLPYEFMYKLIRSGELEQYYEIDPKDSWMLAACEKNLPIIVPGWEDSTMGNIFTSYVIKGEMKASTVKGGIETMIFLCDWYKKNSGGKGVGFFQIGGGISGDFPICCVPMMYQDLGWEETPFWAYFCQISDSTTSYGSYSGAVPNEKITWGKLDVDTPKFIVESDATIVAPLMFGYILGW</sequence>
<protein>
    <submittedName>
        <fullName evidence="3">Deoxyhypusine synthase family protein</fullName>
    </submittedName>
</protein>
<reference evidence="3" key="2">
    <citation type="submission" date="2021-04" db="EMBL/GenBank/DDBJ databases">
        <authorList>
            <person name="Gilroy R."/>
        </authorList>
    </citation>
    <scope>NUCLEOTIDE SEQUENCE</scope>
    <source>
        <strain evidence="3">ChiBcec15-1070</strain>
    </source>
</reference>
<dbReference type="PANTHER" id="PTHR11703">
    <property type="entry name" value="DEOXYHYPUSINE SYNTHASE"/>
    <property type="match status" value="1"/>
</dbReference>
<evidence type="ECO:0000313" key="4">
    <source>
        <dbReference type="Proteomes" id="UP000823926"/>
    </source>
</evidence>
<dbReference type="Pfam" id="PF01916">
    <property type="entry name" value="DS"/>
    <property type="match status" value="1"/>
</dbReference>
<dbReference type="PANTHER" id="PTHR11703:SF0">
    <property type="entry name" value="DEOXYHYPUSINE SYNTHASE"/>
    <property type="match status" value="1"/>
</dbReference>
<name>A0A9D1QCC8_9BACT</name>
<dbReference type="EMBL" id="DXHL01000020">
    <property type="protein sequence ID" value="HIW10612.1"/>
    <property type="molecule type" value="Genomic_DNA"/>
</dbReference>
<dbReference type="InterPro" id="IPR002773">
    <property type="entry name" value="Deoxyhypusine_synthase"/>
</dbReference>
<dbReference type="Proteomes" id="UP000823926">
    <property type="component" value="Unassembled WGS sequence"/>
</dbReference>
<dbReference type="InterPro" id="IPR036982">
    <property type="entry name" value="Deoxyhypusine_synthase_sf"/>
</dbReference>
<evidence type="ECO:0000313" key="3">
    <source>
        <dbReference type="EMBL" id="HIW10612.1"/>
    </source>
</evidence>
<evidence type="ECO:0000256" key="2">
    <source>
        <dbReference type="ARBA" id="ARBA00023027"/>
    </source>
</evidence>